<evidence type="ECO:0000256" key="1">
    <source>
        <dbReference type="ARBA" id="ARBA00001971"/>
    </source>
</evidence>
<dbReference type="GO" id="GO:0016705">
    <property type="term" value="F:oxidoreductase activity, acting on paired donors, with incorporation or reduction of molecular oxygen"/>
    <property type="evidence" value="ECO:0007669"/>
    <property type="project" value="InterPro"/>
</dbReference>
<feature type="binding site" description="axial binding residue" evidence="12">
    <location>
        <position position="442"/>
    </location>
    <ligand>
        <name>heme</name>
        <dbReference type="ChEBI" id="CHEBI:30413"/>
    </ligand>
    <ligandPart>
        <name>Fe</name>
        <dbReference type="ChEBI" id="CHEBI:18248"/>
    </ligandPart>
</feature>
<dbReference type="InterPro" id="IPR017972">
    <property type="entry name" value="Cyt_P450_CS"/>
</dbReference>
<evidence type="ECO:0000256" key="7">
    <source>
        <dbReference type="ARBA" id="ARBA00022989"/>
    </source>
</evidence>
<comment type="subcellular location">
    <subcellularLocation>
        <location evidence="2">Membrane</location>
        <topology evidence="2">Single-pass membrane protein</topology>
    </subcellularLocation>
</comment>
<evidence type="ECO:0000256" key="14">
    <source>
        <dbReference type="SAM" id="Phobius"/>
    </source>
</evidence>
<keyword evidence="9 12" id="KW-0408">Iron</keyword>
<dbReference type="Proteomes" id="UP000243797">
    <property type="component" value="Unassembled WGS sequence"/>
</dbReference>
<evidence type="ECO:0000256" key="8">
    <source>
        <dbReference type="ARBA" id="ARBA00023002"/>
    </source>
</evidence>
<dbReference type="GO" id="GO:0009403">
    <property type="term" value="P:toxin biosynthetic process"/>
    <property type="evidence" value="ECO:0007669"/>
    <property type="project" value="UniProtKB-ARBA"/>
</dbReference>
<dbReference type="PRINTS" id="PR00385">
    <property type="entry name" value="P450"/>
</dbReference>
<evidence type="ECO:0000256" key="9">
    <source>
        <dbReference type="ARBA" id="ARBA00023004"/>
    </source>
</evidence>
<dbReference type="InterPro" id="IPR001128">
    <property type="entry name" value="Cyt_P450"/>
</dbReference>
<keyword evidence="4 12" id="KW-0349">Heme</keyword>
<keyword evidence="5 14" id="KW-0812">Transmembrane</keyword>
<dbReference type="Pfam" id="PF00067">
    <property type="entry name" value="p450"/>
    <property type="match status" value="1"/>
</dbReference>
<evidence type="ECO:0000256" key="10">
    <source>
        <dbReference type="ARBA" id="ARBA00023033"/>
    </source>
</evidence>
<keyword evidence="16" id="KW-1185">Reference proteome</keyword>
<accession>A0A2K1QR87</accession>
<comment type="cofactor">
    <cofactor evidence="1 12">
        <name>heme</name>
        <dbReference type="ChEBI" id="CHEBI:30413"/>
    </cofactor>
</comment>
<keyword evidence="10 13" id="KW-0503">Monooxygenase</keyword>
<sequence length="504" mass="57888">MAELHISSLDWRQLLLLGAALPLVYGIYTVIYNLFFHPLRSYPGPLLNRASQIPFALMLMRGKPSWEVMELHKKYGDVVRIGPGELAYADPQAWKDMMGHRKSTHPENVKDLRYVDLPFGPDIVNSERDDHRRYRRILAHGFSSQFLMDQQPLIMSHVDNLIAQLRKRAPGSNPFDMTAWYNFTTFDIIADLTFGKPFGLLDAGEYHPWVSAIFGSLKASIFVRCANFFPPLKKAVQLFSPKKAVMQRLEHIQYVKDKVSDRLELGSKRPDYMDTILTHREKETGGMNRTEIDANANVLIIAGSETTATTLSGATYLCLTNPRVLDKVVAEVRSSFKTDEEIDIQSASKLEYMLAMFDETMRVYPPVPTTNFRRTPPEGDVICGKFVPKDTSMSIWQLALYRDPRNFKNPNQFVPERWLGDPEYEGDVKEAFNPFHLGPRACLGRNLAYAEMRVIFAKMLFNFDMKLADESQDWMDQNMYVVWEKNTLKVHLIPREIGKTIEQA</sequence>
<comment type="similarity">
    <text evidence="3 13">Belongs to the cytochrome P450 family.</text>
</comment>
<dbReference type="GO" id="GO:0020037">
    <property type="term" value="F:heme binding"/>
    <property type="evidence" value="ECO:0007669"/>
    <property type="project" value="InterPro"/>
</dbReference>
<dbReference type="InterPro" id="IPR050121">
    <property type="entry name" value="Cytochrome_P450_monoxygenase"/>
</dbReference>
<dbReference type="GO" id="GO:0016020">
    <property type="term" value="C:membrane"/>
    <property type="evidence" value="ECO:0007669"/>
    <property type="project" value="UniProtKB-SubCell"/>
</dbReference>
<name>A0A2K1QR87_9PEZI</name>
<feature type="transmembrane region" description="Helical" evidence="14">
    <location>
        <begin position="14"/>
        <end position="35"/>
    </location>
</feature>
<evidence type="ECO:0000256" key="11">
    <source>
        <dbReference type="ARBA" id="ARBA00023136"/>
    </source>
</evidence>
<evidence type="ECO:0000256" key="13">
    <source>
        <dbReference type="RuleBase" id="RU000461"/>
    </source>
</evidence>
<dbReference type="PROSITE" id="PS00086">
    <property type="entry name" value="CYTOCHROME_P450"/>
    <property type="match status" value="1"/>
</dbReference>
<dbReference type="Gene3D" id="1.10.630.10">
    <property type="entry name" value="Cytochrome P450"/>
    <property type="match status" value="1"/>
</dbReference>
<keyword evidence="6 12" id="KW-0479">Metal-binding</keyword>
<dbReference type="PANTHER" id="PTHR24305:SF230">
    <property type="entry name" value="P450, PUTATIVE (EUROFUNG)-RELATED"/>
    <property type="match status" value="1"/>
</dbReference>
<evidence type="ECO:0000256" key="12">
    <source>
        <dbReference type="PIRSR" id="PIRSR602401-1"/>
    </source>
</evidence>
<evidence type="ECO:0000256" key="2">
    <source>
        <dbReference type="ARBA" id="ARBA00004167"/>
    </source>
</evidence>
<organism evidence="15 16">
    <name type="scientific">Sphaceloma murrayae</name>
    <dbReference type="NCBI Taxonomy" id="2082308"/>
    <lineage>
        <taxon>Eukaryota</taxon>
        <taxon>Fungi</taxon>
        <taxon>Dikarya</taxon>
        <taxon>Ascomycota</taxon>
        <taxon>Pezizomycotina</taxon>
        <taxon>Dothideomycetes</taxon>
        <taxon>Dothideomycetidae</taxon>
        <taxon>Myriangiales</taxon>
        <taxon>Elsinoaceae</taxon>
        <taxon>Sphaceloma</taxon>
    </lineage>
</organism>
<dbReference type="STRING" id="2082308.A0A2K1QR87"/>
<evidence type="ECO:0000256" key="4">
    <source>
        <dbReference type="ARBA" id="ARBA00022617"/>
    </source>
</evidence>
<keyword evidence="7 14" id="KW-1133">Transmembrane helix</keyword>
<dbReference type="EMBL" id="NKHZ01000049">
    <property type="protein sequence ID" value="PNS17594.1"/>
    <property type="molecule type" value="Genomic_DNA"/>
</dbReference>
<evidence type="ECO:0000256" key="3">
    <source>
        <dbReference type="ARBA" id="ARBA00010617"/>
    </source>
</evidence>
<evidence type="ECO:0000256" key="5">
    <source>
        <dbReference type="ARBA" id="ARBA00022692"/>
    </source>
</evidence>
<dbReference type="PRINTS" id="PR00463">
    <property type="entry name" value="EP450I"/>
</dbReference>
<reference evidence="15 16" key="1">
    <citation type="submission" date="2017-06" db="EMBL/GenBank/DDBJ databases">
        <title>Draft genome sequence of a variant of Elsinoe murrayae.</title>
        <authorList>
            <person name="Cheng Q."/>
        </authorList>
    </citation>
    <scope>NUCLEOTIDE SEQUENCE [LARGE SCALE GENOMIC DNA]</scope>
    <source>
        <strain evidence="15 16">CQ-2017a</strain>
    </source>
</reference>
<dbReference type="PANTHER" id="PTHR24305">
    <property type="entry name" value="CYTOCHROME P450"/>
    <property type="match status" value="1"/>
</dbReference>
<dbReference type="CDD" id="cd11058">
    <property type="entry name" value="CYP60B-like"/>
    <property type="match status" value="1"/>
</dbReference>
<dbReference type="OrthoDB" id="1470350at2759"/>
<evidence type="ECO:0000313" key="16">
    <source>
        <dbReference type="Proteomes" id="UP000243797"/>
    </source>
</evidence>
<proteinExistence type="inferred from homology"/>
<dbReference type="GO" id="GO:0005506">
    <property type="term" value="F:iron ion binding"/>
    <property type="evidence" value="ECO:0007669"/>
    <property type="project" value="InterPro"/>
</dbReference>
<dbReference type="FunFam" id="1.10.630.10:FF:000047">
    <property type="entry name" value="Cytochrome P450 monooxygenase"/>
    <property type="match status" value="1"/>
</dbReference>
<dbReference type="GO" id="GO:0004497">
    <property type="term" value="F:monooxygenase activity"/>
    <property type="evidence" value="ECO:0007669"/>
    <property type="project" value="UniProtKB-KW"/>
</dbReference>
<keyword evidence="8 13" id="KW-0560">Oxidoreductase</keyword>
<dbReference type="InParanoid" id="A0A2K1QR87"/>
<evidence type="ECO:0000313" key="15">
    <source>
        <dbReference type="EMBL" id="PNS17594.1"/>
    </source>
</evidence>
<comment type="caution">
    <text evidence="15">The sequence shown here is derived from an EMBL/GenBank/DDBJ whole genome shotgun (WGS) entry which is preliminary data.</text>
</comment>
<protein>
    <submittedName>
        <fullName evidence="15">Isotrichodermin C-15 hydroxylase</fullName>
    </submittedName>
</protein>
<evidence type="ECO:0000256" key="6">
    <source>
        <dbReference type="ARBA" id="ARBA00022723"/>
    </source>
</evidence>
<dbReference type="AlphaFoldDB" id="A0A2K1QR87"/>
<dbReference type="SUPFAM" id="SSF48264">
    <property type="entry name" value="Cytochrome P450"/>
    <property type="match status" value="1"/>
</dbReference>
<dbReference type="InterPro" id="IPR002401">
    <property type="entry name" value="Cyt_P450_E_grp-I"/>
</dbReference>
<gene>
    <name evidence="15" type="ORF">CAC42_2989</name>
</gene>
<dbReference type="InterPro" id="IPR036396">
    <property type="entry name" value="Cyt_P450_sf"/>
</dbReference>
<keyword evidence="11 14" id="KW-0472">Membrane</keyword>